<comment type="caution">
    <text evidence="1">The sequence shown here is derived from an EMBL/GenBank/DDBJ whole genome shotgun (WGS) entry which is preliminary data.</text>
</comment>
<dbReference type="Proteomes" id="UP000814140">
    <property type="component" value="Unassembled WGS sequence"/>
</dbReference>
<name>A0ACB8TKA9_9AGAM</name>
<organism evidence="1 2">
    <name type="scientific">Artomyces pyxidatus</name>
    <dbReference type="NCBI Taxonomy" id="48021"/>
    <lineage>
        <taxon>Eukaryota</taxon>
        <taxon>Fungi</taxon>
        <taxon>Dikarya</taxon>
        <taxon>Basidiomycota</taxon>
        <taxon>Agaricomycotina</taxon>
        <taxon>Agaricomycetes</taxon>
        <taxon>Russulales</taxon>
        <taxon>Auriscalpiaceae</taxon>
        <taxon>Artomyces</taxon>
    </lineage>
</organism>
<evidence type="ECO:0000313" key="1">
    <source>
        <dbReference type="EMBL" id="KAI0068867.1"/>
    </source>
</evidence>
<reference evidence="1" key="2">
    <citation type="journal article" date="2022" name="New Phytol.">
        <title>Evolutionary transition to the ectomycorrhizal habit in the genomes of a hyperdiverse lineage of mushroom-forming fungi.</title>
        <authorList>
            <person name="Looney B."/>
            <person name="Miyauchi S."/>
            <person name="Morin E."/>
            <person name="Drula E."/>
            <person name="Courty P.E."/>
            <person name="Kohler A."/>
            <person name="Kuo A."/>
            <person name="LaButti K."/>
            <person name="Pangilinan J."/>
            <person name="Lipzen A."/>
            <person name="Riley R."/>
            <person name="Andreopoulos W."/>
            <person name="He G."/>
            <person name="Johnson J."/>
            <person name="Nolan M."/>
            <person name="Tritt A."/>
            <person name="Barry K.W."/>
            <person name="Grigoriev I.V."/>
            <person name="Nagy L.G."/>
            <person name="Hibbett D."/>
            <person name="Henrissat B."/>
            <person name="Matheny P.B."/>
            <person name="Labbe J."/>
            <person name="Martin F.M."/>
        </authorList>
    </citation>
    <scope>NUCLEOTIDE SEQUENCE</scope>
    <source>
        <strain evidence="1">HHB10654</strain>
    </source>
</reference>
<protein>
    <submittedName>
        <fullName evidence="1">Uncharacterized protein</fullName>
    </submittedName>
</protein>
<reference evidence="1" key="1">
    <citation type="submission" date="2021-03" db="EMBL/GenBank/DDBJ databases">
        <authorList>
            <consortium name="DOE Joint Genome Institute"/>
            <person name="Ahrendt S."/>
            <person name="Looney B.P."/>
            <person name="Miyauchi S."/>
            <person name="Morin E."/>
            <person name="Drula E."/>
            <person name="Courty P.E."/>
            <person name="Chicoki N."/>
            <person name="Fauchery L."/>
            <person name="Kohler A."/>
            <person name="Kuo A."/>
            <person name="Labutti K."/>
            <person name="Pangilinan J."/>
            <person name="Lipzen A."/>
            <person name="Riley R."/>
            <person name="Andreopoulos W."/>
            <person name="He G."/>
            <person name="Johnson J."/>
            <person name="Barry K.W."/>
            <person name="Grigoriev I.V."/>
            <person name="Nagy L."/>
            <person name="Hibbett D."/>
            <person name="Henrissat B."/>
            <person name="Matheny P.B."/>
            <person name="Labbe J."/>
            <person name="Martin F."/>
        </authorList>
    </citation>
    <scope>NUCLEOTIDE SEQUENCE</scope>
    <source>
        <strain evidence="1">HHB10654</strain>
    </source>
</reference>
<evidence type="ECO:0000313" key="2">
    <source>
        <dbReference type="Proteomes" id="UP000814140"/>
    </source>
</evidence>
<keyword evidence="2" id="KW-1185">Reference proteome</keyword>
<dbReference type="EMBL" id="MU277187">
    <property type="protein sequence ID" value="KAI0068867.1"/>
    <property type="molecule type" value="Genomic_DNA"/>
</dbReference>
<gene>
    <name evidence="1" type="ORF">BV25DRAFT_1874160</name>
</gene>
<accession>A0ACB8TKA9</accession>
<sequence>MSAPKTKSAPANGAKKTKDTVVSNGTPADAGADVSSKASTQHVGRPDKAAYDAEQEKIRGEIDAVQVKLSAVKEKISLVTKSGKGNDRRNALRAELDTLRGTQSGNKLARSKIIDQLKALQDGIQKKTKALQAARGKTGFRTVAEVDAHIRQHGCMVVSITYYRNLDKQVESGNMKLADEKRALQEITQSKRARKTVEGFQAETESIEADQAAADELRKQLDDPESKKISERYDAIKAELDDLKKESDEVYAGLNKLFDERNALQSQFDSFVNQRRDSSKRFREANDQYYAKVAEDRARRAERERAQRAAEEEEKKKALAERLREEAAEPAYQVQIEDCQTLIDHFSGKSSGPPAVSTSTPAEVAGEPKLDIRKVEAGPEGVIVRKKKGEDEPSYFVGKGKSKGKKGGQKANGSAAAEHAAPASTNVNVSLPILSALLSLSIPPPASSTDIPRVVEDLKTKKAWFEANQARATADAVAKAEKEIARLTKSKGEPKDAAASPTDVVPPNGAGENPAEPAPTPQAVDLPSTTLPSDEVVEKLENVEEDAEEA</sequence>
<proteinExistence type="predicted"/>